<evidence type="ECO:0000313" key="6">
    <source>
        <dbReference type="EMBL" id="WBW71764.1"/>
    </source>
</evidence>
<protein>
    <recommendedName>
        <fullName evidence="3">phosphoinositide 5-phosphatase</fullName>
        <ecNumber evidence="3">3.1.3.36</ecNumber>
    </recommendedName>
</protein>
<comment type="similarity">
    <text evidence="1">Belongs to the synaptojanin family.</text>
</comment>
<evidence type="ECO:0000313" key="7">
    <source>
        <dbReference type="Proteomes" id="UP001212411"/>
    </source>
</evidence>
<dbReference type="KEGG" id="som:SOMG_02256"/>
<keyword evidence="4" id="KW-0378">Hydrolase</keyword>
<name>A0AAF0AVB3_9SCHI</name>
<dbReference type="PANTHER" id="PTHR11200">
    <property type="entry name" value="INOSITOL 5-PHOSPHATASE"/>
    <property type="match status" value="1"/>
</dbReference>
<evidence type="ECO:0000256" key="3">
    <source>
        <dbReference type="ARBA" id="ARBA00013044"/>
    </source>
</evidence>
<dbReference type="GO" id="GO:0043813">
    <property type="term" value="F:phosphatidylinositol-3,5-bisphosphate 5-phosphatase activity"/>
    <property type="evidence" value="ECO:0007669"/>
    <property type="project" value="TreeGrafter"/>
</dbReference>
<dbReference type="SMART" id="SM00128">
    <property type="entry name" value="IPPc"/>
    <property type="match status" value="1"/>
</dbReference>
<dbReference type="Pfam" id="PF22669">
    <property type="entry name" value="Exo_endo_phos2"/>
    <property type="match status" value="1"/>
</dbReference>
<dbReference type="GO" id="GO:0016020">
    <property type="term" value="C:membrane"/>
    <property type="evidence" value="ECO:0007669"/>
    <property type="project" value="TreeGrafter"/>
</dbReference>
<dbReference type="PROSITE" id="PS50275">
    <property type="entry name" value="SAC"/>
    <property type="match status" value="1"/>
</dbReference>
<evidence type="ECO:0000256" key="4">
    <source>
        <dbReference type="ARBA" id="ARBA00022801"/>
    </source>
</evidence>
<dbReference type="GO" id="GO:0046856">
    <property type="term" value="P:phosphatidylinositol dephosphorylation"/>
    <property type="evidence" value="ECO:0007669"/>
    <property type="project" value="InterPro"/>
</dbReference>
<sequence>MFSYIRKHERSLAFVTNGWVAILQKPLNGSSEALITLSIISHREFEELSGFEPLNGGRPVIGILGAFYHSFGNGNGSVFVCIVRSAKLALQMGTKEPTFQIQSVEFVSLDQDTWDDGKFGRDSDGIQQLYSSLIQNDSNPTLGDKNFISSSKVTEYHPLTNLGELLTDGTFYASTDICCFTKLDPNTPTSSWEIYCWNQFMIREFATHFDETHINERLPSLLLRCFRGYVESYDNSIFAMAIISKLSSYGSKQTYPPSGLDDDAFCSLFVETEFVVQANKKLASFLQIRGTVPCFWEQEYSSWYGPNVSFTTSEKASQGPFNRHFVKLQRAYKKIYVLDLLDDGKVEGPLKEAFKHHLILLPFPVVTKQFHYSLDTSKSNFEASFIRFVQDTLKDMSFHIQNFDSDTPSCVQNGVIRTNDIDCLGRTNLAQWKISETILKDLFSSVNTELSDGIRELHGHLWSNNGDVIAKLVTGVGSIGSSISRRGYSSFSGSLSDLTKTFGRMYFGRFPDEETQNTILYLLGAFVGQKSVLIADSVSSYVQGVLYQRHDEYVTHNECSIYTTTFNTNGKIPSTEEFEKWLLPYGEQTPAFDLYVLGIQELVNLTIGHLVNTSSQKMKLWEEKILQTLNSNSHNKYVLISSAQLTGVFLTVIVREDRLNAISKVSKATRKTGFGGFTANKGAVAIELNFFDTDICFVSSHFAPKTNNINERNMEYASIADGLVFSSGMKIYDHSNIIWLGDFNYRIDADNDEVRKLIEVGDLSKLYSYDQLRKEMNENRVFMNLIESQLTFQPTYKFDYNTNDYDTSEKQRVPSWTDRILSSKNITRTTYTSVDVRCSDHRPALSTFILHTVRTNKDKEGEIMKEARNAYFMSKAS</sequence>
<feature type="domain" description="SAC" evidence="5">
    <location>
        <begin position="162"/>
        <end position="475"/>
    </location>
</feature>
<organism evidence="6 7">
    <name type="scientific">Schizosaccharomyces osmophilus</name>
    <dbReference type="NCBI Taxonomy" id="2545709"/>
    <lineage>
        <taxon>Eukaryota</taxon>
        <taxon>Fungi</taxon>
        <taxon>Dikarya</taxon>
        <taxon>Ascomycota</taxon>
        <taxon>Taphrinomycotina</taxon>
        <taxon>Schizosaccharomycetes</taxon>
        <taxon>Schizosaccharomycetales</taxon>
        <taxon>Schizosaccharomycetaceae</taxon>
        <taxon>Schizosaccharomyces</taxon>
    </lineage>
</organism>
<evidence type="ECO:0000259" key="5">
    <source>
        <dbReference type="PROSITE" id="PS50275"/>
    </source>
</evidence>
<gene>
    <name evidence="6" type="primary">syj2</name>
    <name evidence="6" type="ORF">SOMG_02256</name>
</gene>
<dbReference type="PANTHER" id="PTHR11200:SF296">
    <property type="entry name" value="INOSITOL-1,4,5-TRISPHOSPHATE 5-PHOSPHATASE 2"/>
    <property type="match status" value="1"/>
</dbReference>
<comment type="similarity">
    <text evidence="2">In the central section; belongs to the inositol 1,4,5-trisphosphate 5-phosphatase family.</text>
</comment>
<evidence type="ECO:0000256" key="2">
    <source>
        <dbReference type="ARBA" id="ARBA00009678"/>
    </source>
</evidence>
<dbReference type="EC" id="3.1.3.36" evidence="3"/>
<dbReference type="SUPFAM" id="SSF56219">
    <property type="entry name" value="DNase I-like"/>
    <property type="match status" value="1"/>
</dbReference>
<dbReference type="InterPro" id="IPR002013">
    <property type="entry name" value="SAC_dom"/>
</dbReference>
<dbReference type="GO" id="GO:0004439">
    <property type="term" value="F:phosphatidylinositol-4,5-bisphosphate 5-phosphatase activity"/>
    <property type="evidence" value="ECO:0007669"/>
    <property type="project" value="UniProtKB-EC"/>
</dbReference>
<dbReference type="Gene3D" id="3.60.10.10">
    <property type="entry name" value="Endonuclease/exonuclease/phosphatase"/>
    <property type="match status" value="1"/>
</dbReference>
<proteinExistence type="inferred from homology"/>
<dbReference type="AlphaFoldDB" id="A0AAF0AVB3"/>
<dbReference type="InterPro" id="IPR036691">
    <property type="entry name" value="Endo/exonu/phosph_ase_sf"/>
</dbReference>
<reference evidence="6 7" key="1">
    <citation type="journal article" date="2023" name="G3 (Bethesda)">
        <title>A high-quality reference genome for the fission yeast Schizosaccharomyces osmophilus.</title>
        <authorList>
            <person name="Jia G.S."/>
            <person name="Zhang W.C."/>
            <person name="Liang Y."/>
            <person name="Liu X.H."/>
            <person name="Rhind N."/>
            <person name="Pidoux A."/>
            <person name="Brysch-Herzberg M."/>
            <person name="Du L.L."/>
        </authorList>
    </citation>
    <scope>NUCLEOTIDE SEQUENCE [LARGE SCALE GENOMIC DNA]</scope>
    <source>
        <strain evidence="6 7">CBS 15793</strain>
    </source>
</reference>
<dbReference type="GeneID" id="80875737"/>
<dbReference type="InterPro" id="IPR046985">
    <property type="entry name" value="IP5"/>
</dbReference>
<dbReference type="EMBL" id="CP115611">
    <property type="protein sequence ID" value="WBW71764.1"/>
    <property type="molecule type" value="Genomic_DNA"/>
</dbReference>
<evidence type="ECO:0000256" key="1">
    <source>
        <dbReference type="ARBA" id="ARBA00008943"/>
    </source>
</evidence>
<dbReference type="Proteomes" id="UP001212411">
    <property type="component" value="Chromosome 1"/>
</dbReference>
<accession>A0AAF0AVB3</accession>
<dbReference type="GO" id="GO:0005737">
    <property type="term" value="C:cytoplasm"/>
    <property type="evidence" value="ECO:0007669"/>
    <property type="project" value="TreeGrafter"/>
</dbReference>
<dbReference type="RefSeq" id="XP_056036007.1">
    <property type="nucleotide sequence ID" value="XM_056181048.1"/>
</dbReference>
<dbReference type="Pfam" id="PF02383">
    <property type="entry name" value="Syja_N"/>
    <property type="match status" value="1"/>
</dbReference>
<dbReference type="InterPro" id="IPR000300">
    <property type="entry name" value="IPPc"/>
</dbReference>
<keyword evidence="7" id="KW-1185">Reference proteome</keyword>